<protein>
    <recommendedName>
        <fullName evidence="12">ABC transport system permease protein</fullName>
    </recommendedName>
</protein>
<dbReference type="InterPro" id="IPR003838">
    <property type="entry name" value="ABC3_permease_C"/>
</dbReference>
<evidence type="ECO:0000256" key="5">
    <source>
        <dbReference type="ARBA" id="ARBA00023136"/>
    </source>
</evidence>
<evidence type="ECO:0008006" key="12">
    <source>
        <dbReference type="Google" id="ProtNLM"/>
    </source>
</evidence>
<dbReference type="InterPro" id="IPR050250">
    <property type="entry name" value="Macrolide_Exporter_MacB"/>
</dbReference>
<name>A0ABR7M309_9BACT</name>
<accession>A0ABR7M309</accession>
<evidence type="ECO:0000256" key="1">
    <source>
        <dbReference type="ARBA" id="ARBA00004651"/>
    </source>
</evidence>
<evidence type="ECO:0000256" key="3">
    <source>
        <dbReference type="ARBA" id="ARBA00022692"/>
    </source>
</evidence>
<evidence type="ECO:0000259" key="9">
    <source>
        <dbReference type="Pfam" id="PF12704"/>
    </source>
</evidence>
<evidence type="ECO:0000313" key="10">
    <source>
        <dbReference type="EMBL" id="MBC6489395.1"/>
    </source>
</evidence>
<reference evidence="10 11" key="1">
    <citation type="submission" date="2016-07" db="EMBL/GenBank/DDBJ databases">
        <title>Genome analysis of Flavihumibacter stibioxidans YS-17.</title>
        <authorList>
            <person name="Shi K."/>
            <person name="Han Y."/>
            <person name="Wang G."/>
        </authorList>
    </citation>
    <scope>NUCLEOTIDE SEQUENCE [LARGE SCALE GENOMIC DNA]</scope>
    <source>
        <strain evidence="10 11">YS-17</strain>
    </source>
</reference>
<dbReference type="InterPro" id="IPR025857">
    <property type="entry name" value="MacB_PCD"/>
</dbReference>
<evidence type="ECO:0000256" key="6">
    <source>
        <dbReference type="ARBA" id="ARBA00038076"/>
    </source>
</evidence>
<proteinExistence type="inferred from homology"/>
<comment type="caution">
    <text evidence="10">The sequence shown here is derived from an EMBL/GenBank/DDBJ whole genome shotgun (WGS) entry which is preliminary data.</text>
</comment>
<feature type="transmembrane region" description="Helical" evidence="7">
    <location>
        <begin position="292"/>
        <end position="314"/>
    </location>
</feature>
<evidence type="ECO:0000256" key="7">
    <source>
        <dbReference type="SAM" id="Phobius"/>
    </source>
</evidence>
<keyword evidence="4 7" id="KW-1133">Transmembrane helix</keyword>
<feature type="domain" description="MacB-like periplasmic core" evidence="9">
    <location>
        <begin position="26"/>
        <end position="250"/>
    </location>
</feature>
<evidence type="ECO:0000256" key="2">
    <source>
        <dbReference type="ARBA" id="ARBA00022475"/>
    </source>
</evidence>
<keyword evidence="3 7" id="KW-0812">Transmembrane</keyword>
<feature type="transmembrane region" description="Helical" evidence="7">
    <location>
        <begin position="380"/>
        <end position="402"/>
    </location>
</feature>
<keyword evidence="5 7" id="KW-0472">Membrane</keyword>
<keyword evidence="2" id="KW-1003">Cell membrane</keyword>
<keyword evidence="11" id="KW-1185">Reference proteome</keyword>
<feature type="domain" description="ABC3 transporter permease C-terminal" evidence="8">
    <location>
        <begin position="292"/>
        <end position="406"/>
    </location>
</feature>
<dbReference type="RefSeq" id="WP_187254755.1">
    <property type="nucleotide sequence ID" value="NZ_JBHULF010000006.1"/>
</dbReference>
<organism evidence="10 11">
    <name type="scientific">Flavihumibacter stibioxidans</name>
    <dbReference type="NCBI Taxonomy" id="1834163"/>
    <lineage>
        <taxon>Bacteria</taxon>
        <taxon>Pseudomonadati</taxon>
        <taxon>Bacteroidota</taxon>
        <taxon>Chitinophagia</taxon>
        <taxon>Chitinophagales</taxon>
        <taxon>Chitinophagaceae</taxon>
        <taxon>Flavihumibacter</taxon>
    </lineage>
</organism>
<dbReference type="PANTHER" id="PTHR30572">
    <property type="entry name" value="MEMBRANE COMPONENT OF TRANSPORTER-RELATED"/>
    <property type="match status" value="1"/>
</dbReference>
<dbReference type="EMBL" id="MBUA01000001">
    <property type="protein sequence ID" value="MBC6489395.1"/>
    <property type="molecule type" value="Genomic_DNA"/>
</dbReference>
<comment type="similarity">
    <text evidence="6">Belongs to the ABC-4 integral membrane protein family.</text>
</comment>
<evidence type="ECO:0000256" key="4">
    <source>
        <dbReference type="ARBA" id="ARBA00022989"/>
    </source>
</evidence>
<dbReference type="PANTHER" id="PTHR30572:SF4">
    <property type="entry name" value="ABC TRANSPORTER PERMEASE YTRF"/>
    <property type="match status" value="1"/>
</dbReference>
<comment type="subcellular location">
    <subcellularLocation>
        <location evidence="1">Cell membrane</location>
        <topology evidence="1">Multi-pass membrane protein</topology>
    </subcellularLocation>
</comment>
<sequence>MRKTLEILGTGLKMALGEFRSNKLRTFLSLFGITIGIFCIIGVMATVTSLEKNVQKDIKALGSNTIFIDKWDYTGQVPYWKLMNRPIPKIGEMNRLKQIVPEAANIAFALQRMDRIEFQDEKLDNVRMYGITEDFSKIQTIEVIDGRYLQQTDFDHAGNHAVIGYKVAEELFGKPERAVGKMVRVYDRNVSIIGLIKKQGSSIIGGWEFDNCILLPYGYMRTLVREESSQPVIMLQGKENISMAALIDETTGAMRSIRKLKPTQPDNFSLNDIDAFGEFAAGIFAGINMGGFFIALLSLVVGMFGVANIMFVTVRERTSQIGLKKAIGARKRTIMMEFLMESAFLCIMGGLIGLILVFILTQVISGSLGFPISISPRIMFIAVSICIVVGVLAGIIPASIAAKMDPVVAIRSK</sequence>
<feature type="transmembrane region" description="Helical" evidence="7">
    <location>
        <begin position="334"/>
        <end position="360"/>
    </location>
</feature>
<dbReference type="Pfam" id="PF12704">
    <property type="entry name" value="MacB_PCD"/>
    <property type="match status" value="1"/>
</dbReference>
<dbReference type="Proteomes" id="UP000765802">
    <property type="component" value="Unassembled WGS sequence"/>
</dbReference>
<feature type="transmembrane region" description="Helical" evidence="7">
    <location>
        <begin position="27"/>
        <end position="47"/>
    </location>
</feature>
<evidence type="ECO:0000313" key="11">
    <source>
        <dbReference type="Proteomes" id="UP000765802"/>
    </source>
</evidence>
<dbReference type="Pfam" id="PF02687">
    <property type="entry name" value="FtsX"/>
    <property type="match status" value="1"/>
</dbReference>
<evidence type="ECO:0000259" key="8">
    <source>
        <dbReference type="Pfam" id="PF02687"/>
    </source>
</evidence>
<gene>
    <name evidence="10" type="ORF">BC349_00315</name>
</gene>